<evidence type="ECO:0000256" key="5">
    <source>
        <dbReference type="ARBA" id="ARBA00023136"/>
    </source>
</evidence>
<evidence type="ECO:0000313" key="7">
    <source>
        <dbReference type="EMBL" id="OCA85185.1"/>
    </source>
</evidence>
<comment type="caution">
    <text evidence="7">The sequence shown here is derived from an EMBL/GenBank/DDBJ whole genome shotgun (WGS) entry which is preliminary data.</text>
</comment>
<keyword evidence="5 6" id="KW-0472">Membrane</keyword>
<evidence type="ECO:0000256" key="4">
    <source>
        <dbReference type="ARBA" id="ARBA00022989"/>
    </source>
</evidence>
<dbReference type="RefSeq" id="WP_065411154.1">
    <property type="nucleotide sequence ID" value="NZ_MAYT01000027.1"/>
</dbReference>
<dbReference type="CDD" id="cd16914">
    <property type="entry name" value="EcfT"/>
    <property type="match status" value="1"/>
</dbReference>
<keyword evidence="3 6" id="KW-0812">Transmembrane</keyword>
<dbReference type="InterPro" id="IPR012809">
    <property type="entry name" value="ECF_CbiQ"/>
</dbReference>
<keyword evidence="4 6" id="KW-1133">Transmembrane helix</keyword>
<keyword evidence="2" id="KW-1003">Cell membrane</keyword>
<evidence type="ECO:0000256" key="6">
    <source>
        <dbReference type="SAM" id="Phobius"/>
    </source>
</evidence>
<dbReference type="PANTHER" id="PTHR43723">
    <property type="entry name" value="COBALT TRANSPORT PROTEIN CBIQ"/>
    <property type="match status" value="1"/>
</dbReference>
<dbReference type="AlphaFoldDB" id="A0A1B9AN13"/>
<dbReference type="Pfam" id="PF02361">
    <property type="entry name" value="CbiQ"/>
    <property type="match status" value="1"/>
</dbReference>
<proteinExistence type="predicted"/>
<dbReference type="InterPro" id="IPR003339">
    <property type="entry name" value="ABC/ECF_trnsptr_transmembrane"/>
</dbReference>
<evidence type="ECO:0000256" key="2">
    <source>
        <dbReference type="ARBA" id="ARBA00022475"/>
    </source>
</evidence>
<sequence length="258" mass="28768">MRAIDYFAHHNRLAGWHPVEKALFAFSHLFLVLFLKEMIVSIFVFLLMGMAAVLGARVPWRCYVHLLSLPLVFLLMSILPLLVSIAPSGTDTDAFIQSHDVLGWHAYISSSALKQAVVLCLSAYAAVSCMYFFILTTPFQGIALVLYTLRVPQVFVDLTAVTYRFIFVLIVKAEETYKAQKSRAGYSGWRSSLHSLSSLTANLFVQTMREARAVQMAVDARGGADVKRKGASEYTLRPYACGLVLVLFFLSCSIGLFF</sequence>
<keyword evidence="8" id="KW-1185">Reference proteome</keyword>
<name>A0A1B9AN13_9BACI</name>
<feature type="transmembrane region" description="Helical" evidence="6">
    <location>
        <begin position="66"/>
        <end position="86"/>
    </location>
</feature>
<evidence type="ECO:0000256" key="1">
    <source>
        <dbReference type="ARBA" id="ARBA00004651"/>
    </source>
</evidence>
<accession>A0A1B9AN13</accession>
<dbReference type="EMBL" id="MAYT01000027">
    <property type="protein sequence ID" value="OCA85185.1"/>
    <property type="molecule type" value="Genomic_DNA"/>
</dbReference>
<feature type="transmembrane region" description="Helical" evidence="6">
    <location>
        <begin position="155"/>
        <end position="173"/>
    </location>
</feature>
<feature type="transmembrane region" description="Helical" evidence="6">
    <location>
        <begin position="236"/>
        <end position="257"/>
    </location>
</feature>
<feature type="transmembrane region" description="Helical" evidence="6">
    <location>
        <begin position="29"/>
        <end position="54"/>
    </location>
</feature>
<comment type="subcellular location">
    <subcellularLocation>
        <location evidence="1">Cell membrane</location>
        <topology evidence="1">Multi-pass membrane protein</topology>
    </subcellularLocation>
</comment>
<protein>
    <submittedName>
        <fullName evidence="7">Cobalt ECF transporter T component CbiQ</fullName>
    </submittedName>
</protein>
<dbReference type="Proteomes" id="UP000092578">
    <property type="component" value="Unassembled WGS sequence"/>
</dbReference>
<evidence type="ECO:0000256" key="3">
    <source>
        <dbReference type="ARBA" id="ARBA00022692"/>
    </source>
</evidence>
<organism evidence="7 8">
    <name type="scientific">Pseudobacillus wudalianchiensis</name>
    <dbReference type="NCBI Taxonomy" id="1743143"/>
    <lineage>
        <taxon>Bacteria</taxon>
        <taxon>Bacillati</taxon>
        <taxon>Bacillota</taxon>
        <taxon>Bacilli</taxon>
        <taxon>Bacillales</taxon>
        <taxon>Bacillaceae</taxon>
        <taxon>Pseudobacillus</taxon>
    </lineage>
</organism>
<dbReference type="NCBIfam" id="TIGR02454">
    <property type="entry name" value="ECF_T_CbiQ"/>
    <property type="match status" value="1"/>
</dbReference>
<gene>
    <name evidence="7" type="ORF">A8F95_10940</name>
</gene>
<dbReference type="PANTHER" id="PTHR43723:SF1">
    <property type="entry name" value="COBALT TRANSPORT PROTEIN CBIQ"/>
    <property type="match status" value="1"/>
</dbReference>
<dbReference type="GO" id="GO:0043190">
    <property type="term" value="C:ATP-binding cassette (ABC) transporter complex"/>
    <property type="evidence" value="ECO:0007669"/>
    <property type="project" value="InterPro"/>
</dbReference>
<dbReference type="InterPro" id="IPR052770">
    <property type="entry name" value="Cobalt_transport_CbiQ"/>
</dbReference>
<dbReference type="GO" id="GO:0006824">
    <property type="term" value="P:cobalt ion transport"/>
    <property type="evidence" value="ECO:0007669"/>
    <property type="project" value="InterPro"/>
</dbReference>
<reference evidence="8" key="1">
    <citation type="submission" date="2016-05" db="EMBL/GenBank/DDBJ databases">
        <authorList>
            <person name="Liu B."/>
            <person name="Wang J."/>
            <person name="Zhu Y."/>
            <person name="Liu G."/>
            <person name="Chen Q."/>
            <person name="Chen Z."/>
            <person name="Lan J."/>
            <person name="Che J."/>
            <person name="Ge C."/>
            <person name="Shi H."/>
            <person name="Pan Z."/>
            <person name="Liu X."/>
        </authorList>
    </citation>
    <scope>NUCLEOTIDE SEQUENCE [LARGE SCALE GENOMIC DNA]</scope>
    <source>
        <strain evidence="8">FJAT-27215</strain>
    </source>
</reference>
<evidence type="ECO:0000313" key="8">
    <source>
        <dbReference type="Proteomes" id="UP000092578"/>
    </source>
</evidence>